<organism evidence="9 10">
    <name type="scientific">Anaerococcus hydrogenalis</name>
    <dbReference type="NCBI Taxonomy" id="33029"/>
    <lineage>
        <taxon>Bacteria</taxon>
        <taxon>Bacillati</taxon>
        <taxon>Bacillota</taxon>
        <taxon>Tissierellia</taxon>
        <taxon>Tissierellales</taxon>
        <taxon>Peptoniphilaceae</taxon>
        <taxon>Anaerococcus</taxon>
    </lineage>
</organism>
<dbReference type="GO" id="GO:0046872">
    <property type="term" value="F:metal ion binding"/>
    <property type="evidence" value="ECO:0007669"/>
    <property type="project" value="UniProtKB-KW"/>
</dbReference>
<evidence type="ECO:0000256" key="7">
    <source>
        <dbReference type="RuleBase" id="RU003797"/>
    </source>
</evidence>
<evidence type="ECO:0000256" key="4">
    <source>
        <dbReference type="ARBA" id="ARBA00022801"/>
    </source>
</evidence>
<proteinExistence type="inferred from homology"/>
<reference evidence="9 10" key="1">
    <citation type="submission" date="2017-09" db="EMBL/GenBank/DDBJ databases">
        <title>Bacterial strain isolated from the female urinary microbiota.</title>
        <authorList>
            <person name="Thomas-White K."/>
            <person name="Kumar N."/>
            <person name="Forster S."/>
            <person name="Putonti C."/>
            <person name="Lawley T."/>
            <person name="Wolfe A.J."/>
        </authorList>
    </citation>
    <scope>NUCLEOTIDE SEQUENCE [LARGE SCALE GENOMIC DNA]</scope>
    <source>
        <strain evidence="9 10">UMB0204</strain>
    </source>
</reference>
<gene>
    <name evidence="9" type="ORF">CJ192_00995</name>
</gene>
<dbReference type="InterPro" id="IPR037518">
    <property type="entry name" value="MPN"/>
</dbReference>
<evidence type="ECO:0000313" key="10">
    <source>
        <dbReference type="Proteomes" id="UP000235658"/>
    </source>
</evidence>
<dbReference type="InterPro" id="IPR025657">
    <property type="entry name" value="RadC_JAB"/>
</dbReference>
<keyword evidence="5" id="KW-0862">Zinc</keyword>
<dbReference type="Proteomes" id="UP000235658">
    <property type="component" value="Unassembled WGS sequence"/>
</dbReference>
<comment type="caution">
    <text evidence="9">The sequence shown here is derived from an EMBL/GenBank/DDBJ whole genome shotgun (WGS) entry which is preliminary data.</text>
</comment>
<evidence type="ECO:0000256" key="2">
    <source>
        <dbReference type="ARBA" id="ARBA00022670"/>
    </source>
</evidence>
<keyword evidence="4" id="KW-0378">Hydrolase</keyword>
<feature type="domain" description="MPN" evidence="8">
    <location>
        <begin position="104"/>
        <end position="226"/>
    </location>
</feature>
<sequence>MNKKIKDLDISQRPREKLKSEGFDCLSDEELLAILIGTGSKKKNAIELSREIFSKFTTDELLSISIEELSTVEGIKLAKASKIVASIQLGKRLSEKMANKKIRQITCGDDVYELMKNKFLDTKKEHFYAILLDTKNVIISKELISTGDLNSSIVNPRECFIAAVRKSANAIIFVHNHPSGNCNPSRNDKIITDRLVQAGKILDISVLDHIVIGNGKYFSFKKECLM</sequence>
<evidence type="ECO:0000256" key="3">
    <source>
        <dbReference type="ARBA" id="ARBA00022723"/>
    </source>
</evidence>
<comment type="similarity">
    <text evidence="1 7">Belongs to the UPF0758 family.</text>
</comment>
<dbReference type="RefSeq" id="WP_102197432.1">
    <property type="nucleotide sequence ID" value="NZ_CAUPDS010000009.1"/>
</dbReference>
<dbReference type="NCBIfam" id="NF000642">
    <property type="entry name" value="PRK00024.1"/>
    <property type="match status" value="1"/>
</dbReference>
<dbReference type="GO" id="GO:0008237">
    <property type="term" value="F:metallopeptidase activity"/>
    <property type="evidence" value="ECO:0007669"/>
    <property type="project" value="UniProtKB-KW"/>
</dbReference>
<dbReference type="InterPro" id="IPR020891">
    <property type="entry name" value="UPF0758_CS"/>
</dbReference>
<dbReference type="Pfam" id="PF20582">
    <property type="entry name" value="UPF0758_N"/>
    <property type="match status" value="1"/>
</dbReference>
<keyword evidence="6" id="KW-0482">Metalloprotease</keyword>
<dbReference type="GO" id="GO:0006508">
    <property type="term" value="P:proteolysis"/>
    <property type="evidence" value="ECO:0007669"/>
    <property type="project" value="UniProtKB-KW"/>
</dbReference>
<dbReference type="PANTHER" id="PTHR30471">
    <property type="entry name" value="DNA REPAIR PROTEIN RADC"/>
    <property type="match status" value="1"/>
</dbReference>
<dbReference type="Gene3D" id="3.40.140.10">
    <property type="entry name" value="Cytidine Deaminase, domain 2"/>
    <property type="match status" value="1"/>
</dbReference>
<accession>A0A2N6UKF3</accession>
<name>A0A2N6UKF3_9FIRM</name>
<dbReference type="PROSITE" id="PS50249">
    <property type="entry name" value="MPN"/>
    <property type="match status" value="1"/>
</dbReference>
<evidence type="ECO:0000256" key="1">
    <source>
        <dbReference type="ARBA" id="ARBA00010243"/>
    </source>
</evidence>
<dbReference type="InterPro" id="IPR001405">
    <property type="entry name" value="UPF0758"/>
</dbReference>
<dbReference type="InterPro" id="IPR046778">
    <property type="entry name" value="UPF0758_N"/>
</dbReference>
<dbReference type="NCBIfam" id="TIGR00608">
    <property type="entry name" value="radc"/>
    <property type="match status" value="1"/>
</dbReference>
<keyword evidence="3" id="KW-0479">Metal-binding</keyword>
<evidence type="ECO:0000313" key="9">
    <source>
        <dbReference type="EMBL" id="PMC82340.1"/>
    </source>
</evidence>
<dbReference type="PANTHER" id="PTHR30471:SF3">
    <property type="entry name" value="UPF0758 PROTEIN YEES-RELATED"/>
    <property type="match status" value="1"/>
</dbReference>
<keyword evidence="2" id="KW-0645">Protease</keyword>
<dbReference type="CDD" id="cd08071">
    <property type="entry name" value="MPN_DUF2466"/>
    <property type="match status" value="1"/>
</dbReference>
<dbReference type="PROSITE" id="PS01302">
    <property type="entry name" value="UPF0758"/>
    <property type="match status" value="1"/>
</dbReference>
<protein>
    <submittedName>
        <fullName evidence="9">JAB domain-containing protein</fullName>
    </submittedName>
</protein>
<evidence type="ECO:0000259" key="8">
    <source>
        <dbReference type="PROSITE" id="PS50249"/>
    </source>
</evidence>
<evidence type="ECO:0000256" key="5">
    <source>
        <dbReference type="ARBA" id="ARBA00022833"/>
    </source>
</evidence>
<dbReference type="AlphaFoldDB" id="A0A2N6UKF3"/>
<dbReference type="GeneID" id="84577755"/>
<evidence type="ECO:0000256" key="6">
    <source>
        <dbReference type="ARBA" id="ARBA00023049"/>
    </source>
</evidence>
<dbReference type="Pfam" id="PF04002">
    <property type="entry name" value="RadC"/>
    <property type="match status" value="1"/>
</dbReference>
<dbReference type="EMBL" id="PNHP01000001">
    <property type="protein sequence ID" value="PMC82340.1"/>
    <property type="molecule type" value="Genomic_DNA"/>
</dbReference>